<keyword evidence="5" id="KW-1185">Reference proteome</keyword>
<evidence type="ECO:0000259" key="3">
    <source>
        <dbReference type="PROSITE" id="PS51471"/>
    </source>
</evidence>
<keyword evidence="2" id="KW-0408">Iron</keyword>
<dbReference type="PRINTS" id="PR00682">
    <property type="entry name" value="IPNSYNTHASE"/>
</dbReference>
<feature type="domain" description="Fe2OG dioxygenase" evidence="3">
    <location>
        <begin position="193"/>
        <end position="316"/>
    </location>
</feature>
<dbReference type="EMBL" id="JAPDRL010000072">
    <property type="protein sequence ID" value="KAJ9659755.1"/>
    <property type="molecule type" value="Genomic_DNA"/>
</dbReference>
<evidence type="ECO:0000256" key="2">
    <source>
        <dbReference type="RuleBase" id="RU003682"/>
    </source>
</evidence>
<dbReference type="InterPro" id="IPR026992">
    <property type="entry name" value="DIOX_N"/>
</dbReference>
<reference evidence="4" key="1">
    <citation type="submission" date="2022-10" db="EMBL/GenBank/DDBJ databases">
        <title>Culturing micro-colonial fungi from biological soil crusts in the Mojave desert and describing Neophaeococcomyces mojavensis, and introducing the new genera and species Taxawa tesnikishii.</title>
        <authorList>
            <person name="Kurbessoian T."/>
            <person name="Stajich J.E."/>
        </authorList>
    </citation>
    <scope>NUCLEOTIDE SEQUENCE</scope>
    <source>
        <strain evidence="4">TK_1</strain>
    </source>
</reference>
<comment type="similarity">
    <text evidence="1 2">Belongs to the iron/ascorbate-dependent oxidoreductase family.</text>
</comment>
<keyword evidence="2" id="KW-0479">Metal-binding</keyword>
<name>A0ABQ9NLF6_9PEZI</name>
<gene>
    <name evidence="4" type="ORF">H2201_007191</name>
</gene>
<dbReference type="InterPro" id="IPR027443">
    <property type="entry name" value="IPNS-like_sf"/>
</dbReference>
<dbReference type="Proteomes" id="UP001172684">
    <property type="component" value="Unassembled WGS sequence"/>
</dbReference>
<dbReference type="PROSITE" id="PS51471">
    <property type="entry name" value="FE2OG_OXY"/>
    <property type="match status" value="1"/>
</dbReference>
<protein>
    <recommendedName>
        <fullName evidence="3">Fe2OG dioxygenase domain-containing protein</fullName>
    </recommendedName>
</protein>
<dbReference type="SUPFAM" id="SSF51197">
    <property type="entry name" value="Clavaminate synthase-like"/>
    <property type="match status" value="1"/>
</dbReference>
<evidence type="ECO:0000256" key="1">
    <source>
        <dbReference type="ARBA" id="ARBA00008056"/>
    </source>
</evidence>
<keyword evidence="2" id="KW-0560">Oxidoreductase</keyword>
<dbReference type="PANTHER" id="PTHR47990">
    <property type="entry name" value="2-OXOGLUTARATE (2OG) AND FE(II)-DEPENDENT OXYGENASE SUPERFAMILY PROTEIN-RELATED"/>
    <property type="match status" value="1"/>
</dbReference>
<evidence type="ECO:0000313" key="4">
    <source>
        <dbReference type="EMBL" id="KAJ9659755.1"/>
    </source>
</evidence>
<comment type="caution">
    <text evidence="4">The sequence shown here is derived from an EMBL/GenBank/DDBJ whole genome shotgun (WGS) entry which is preliminary data.</text>
</comment>
<evidence type="ECO:0000313" key="5">
    <source>
        <dbReference type="Proteomes" id="UP001172684"/>
    </source>
</evidence>
<dbReference type="InterPro" id="IPR044861">
    <property type="entry name" value="IPNS-like_FE2OG_OXY"/>
</dbReference>
<accession>A0ABQ9NLF6</accession>
<dbReference type="Pfam" id="PF14226">
    <property type="entry name" value="DIOX_N"/>
    <property type="match status" value="1"/>
</dbReference>
<sequence length="355" mass="39571">MAYETSVNEAPSSSMSAPKTVPVVDFSRFLHGSVADKRAIAREIDEAFRNVGFVYLQNHGVPQQKVDECFEWSQRFFALPEAVKKLAPHPPGGSHHRGYSGLGVEKVTQNVFDSNEVEALRQMPDFKESFESGNVHDQMQPNIWLPDEELPGFRQFMEAFFLDCAGLIHTILRALAISLSLPPSQLSDAHSQSLFQLRLLHYPSIPSSLLHSGEKSRIGAHSDFGTLTLLFQDDVGGLEIQHPQTEEFIAAPPIPGGVLVNIGDLMMRWSNGRWRSTVHRVVAPPVSKVEREELGDEEAETEMCRPRYSIPFFATADPETVIECLPGCEGPDGKKEFEAMTALEYVQMRMAALYA</sequence>
<dbReference type="Gene3D" id="2.60.120.330">
    <property type="entry name" value="B-lactam Antibiotic, Isopenicillin N Synthase, Chain"/>
    <property type="match status" value="1"/>
</dbReference>
<dbReference type="InterPro" id="IPR005123">
    <property type="entry name" value="Oxoglu/Fe-dep_dioxygenase_dom"/>
</dbReference>
<dbReference type="InterPro" id="IPR050231">
    <property type="entry name" value="Iron_ascorbate_oxido_reductase"/>
</dbReference>
<proteinExistence type="inferred from homology"/>
<dbReference type="Pfam" id="PF03171">
    <property type="entry name" value="2OG-FeII_Oxy"/>
    <property type="match status" value="1"/>
</dbReference>
<organism evidence="4 5">
    <name type="scientific">Coniosporium apollinis</name>
    <dbReference type="NCBI Taxonomy" id="61459"/>
    <lineage>
        <taxon>Eukaryota</taxon>
        <taxon>Fungi</taxon>
        <taxon>Dikarya</taxon>
        <taxon>Ascomycota</taxon>
        <taxon>Pezizomycotina</taxon>
        <taxon>Dothideomycetes</taxon>
        <taxon>Dothideomycetes incertae sedis</taxon>
        <taxon>Coniosporium</taxon>
    </lineage>
</organism>